<dbReference type="GO" id="GO:0051480">
    <property type="term" value="P:regulation of cytosolic calcium ion concentration"/>
    <property type="evidence" value="ECO:0007669"/>
    <property type="project" value="TreeGrafter"/>
</dbReference>
<evidence type="ECO:0000313" key="17">
    <source>
        <dbReference type="EMBL" id="KAJ9594805.1"/>
    </source>
</evidence>
<evidence type="ECO:0000256" key="3">
    <source>
        <dbReference type="ARBA" id="ARBA00022568"/>
    </source>
</evidence>
<keyword evidence="2" id="KW-1003">Cell membrane</keyword>
<organism evidence="17 18">
    <name type="scientific">Diploptera punctata</name>
    <name type="common">Pacific beetle cockroach</name>
    <dbReference type="NCBI Taxonomy" id="6984"/>
    <lineage>
        <taxon>Eukaryota</taxon>
        <taxon>Metazoa</taxon>
        <taxon>Ecdysozoa</taxon>
        <taxon>Arthropoda</taxon>
        <taxon>Hexapoda</taxon>
        <taxon>Insecta</taxon>
        <taxon>Pterygota</taxon>
        <taxon>Neoptera</taxon>
        <taxon>Polyneoptera</taxon>
        <taxon>Dictyoptera</taxon>
        <taxon>Blattodea</taxon>
        <taxon>Blaberoidea</taxon>
        <taxon>Blaberidae</taxon>
        <taxon>Diplopterinae</taxon>
        <taxon>Diploptera</taxon>
    </lineage>
</organism>
<keyword evidence="18" id="KW-1185">Reference proteome</keyword>
<keyword evidence="1" id="KW-0813">Transport</keyword>
<evidence type="ECO:0000256" key="12">
    <source>
        <dbReference type="ARBA" id="ARBA00023303"/>
    </source>
</evidence>
<keyword evidence="3" id="KW-0109">Calcium transport</keyword>
<dbReference type="PROSITE" id="PS50088">
    <property type="entry name" value="ANK_REPEAT"/>
    <property type="match status" value="1"/>
</dbReference>
<dbReference type="AlphaFoldDB" id="A0AAD8EL89"/>
<dbReference type="PANTHER" id="PTHR10117">
    <property type="entry name" value="TRANSIENT RECEPTOR POTENTIAL CHANNEL"/>
    <property type="match status" value="1"/>
</dbReference>
<dbReference type="InterPro" id="IPR002153">
    <property type="entry name" value="TRPC_channel"/>
</dbReference>
<name>A0AAD8EL89_DIPPU</name>
<keyword evidence="10" id="KW-0472">Membrane</keyword>
<dbReference type="GO" id="GO:0050877">
    <property type="term" value="P:nervous system process"/>
    <property type="evidence" value="ECO:0007669"/>
    <property type="project" value="UniProtKB-ARBA"/>
</dbReference>
<dbReference type="GO" id="GO:0033583">
    <property type="term" value="C:rhabdomere membrane"/>
    <property type="evidence" value="ECO:0007669"/>
    <property type="project" value="UniProtKB-SubCell"/>
</dbReference>
<evidence type="ECO:0000256" key="2">
    <source>
        <dbReference type="ARBA" id="ARBA00022475"/>
    </source>
</evidence>
<keyword evidence="8 15" id="KW-0040">ANK repeat</keyword>
<keyword evidence="11" id="KW-0966">Cell projection</keyword>
<keyword evidence="9" id="KW-0406">Ion transport</keyword>
<dbReference type="GO" id="GO:0030425">
    <property type="term" value="C:dendrite"/>
    <property type="evidence" value="ECO:0007669"/>
    <property type="project" value="UniProtKB-ARBA"/>
</dbReference>
<dbReference type="PANTHER" id="PTHR10117:SF47">
    <property type="entry name" value="TRANSIENT-RECEPTOR-POTENTIAL-LIKE PROTEIN"/>
    <property type="match status" value="1"/>
</dbReference>
<evidence type="ECO:0000256" key="8">
    <source>
        <dbReference type="ARBA" id="ARBA00023043"/>
    </source>
</evidence>
<sequence>MDEEKKDMEGVGLEIEGPGITIRPIVMPNLPKALTLEEKKFLLGVERGDTANVRRMLQLAHRKNHINMNCVDPLGRGALSLAIDGENLEMVELLVIMGVQTKDALLHAIDVGFVEAAELLLEHEELIHKEGQVLYESWQKVDWNTATFTPDITPLTLAAHRNNYEILKILLDRGATLPMPHDVKCGCDDCIRQSQEDSLRFSVSRLNEYRALASPSLIALSSNDPILTAFQLSWELRNLAFAEQESKSDYMELRRQCQQFAVDLLHQSRSSTELAIILNHDPESPPYEDGEHMKLARLELAINYKQKKFVAHPNIQQLLATIWYEGLPGFRRKPVMQKLMEISRVALFFPFYCMLYMIAPNTSNRKTYEETFHEISYSCIFIPFLSLNPNLGVTTS</sequence>
<dbReference type="GO" id="GO:0070679">
    <property type="term" value="F:inositol 1,4,5 trisphosphate binding"/>
    <property type="evidence" value="ECO:0007669"/>
    <property type="project" value="TreeGrafter"/>
</dbReference>
<evidence type="ECO:0000256" key="7">
    <source>
        <dbReference type="ARBA" id="ARBA00022989"/>
    </source>
</evidence>
<comment type="subcellular location">
    <subcellularLocation>
        <location evidence="13">Cell projection</location>
        <location evidence="13">Rhabdomere membrane</location>
        <topology evidence="13">Multi-pass membrane protein</topology>
    </subcellularLocation>
</comment>
<dbReference type="SMART" id="SM01420">
    <property type="entry name" value="TRP_2"/>
    <property type="match status" value="1"/>
</dbReference>
<accession>A0AAD8EL89</accession>
<evidence type="ECO:0000256" key="10">
    <source>
        <dbReference type="ARBA" id="ARBA00023136"/>
    </source>
</evidence>
<reference evidence="17" key="2">
    <citation type="submission" date="2023-05" db="EMBL/GenBank/DDBJ databases">
        <authorList>
            <person name="Fouks B."/>
        </authorList>
    </citation>
    <scope>NUCLEOTIDE SEQUENCE</scope>
    <source>
        <strain evidence="17">Stay&amp;Tobe</strain>
        <tissue evidence="17">Testes</tissue>
    </source>
</reference>
<dbReference type="SMART" id="SM00248">
    <property type="entry name" value="ANK"/>
    <property type="match status" value="2"/>
</dbReference>
<feature type="repeat" description="ANK" evidence="15">
    <location>
        <begin position="150"/>
        <end position="182"/>
    </location>
</feature>
<evidence type="ECO:0000256" key="14">
    <source>
        <dbReference type="ARBA" id="ARBA00060916"/>
    </source>
</evidence>
<dbReference type="EMBL" id="JASPKZ010002716">
    <property type="protein sequence ID" value="KAJ9594805.1"/>
    <property type="molecule type" value="Genomic_DNA"/>
</dbReference>
<evidence type="ECO:0000256" key="1">
    <source>
        <dbReference type="ARBA" id="ARBA00022448"/>
    </source>
</evidence>
<keyword evidence="6" id="KW-0677">Repeat</keyword>
<evidence type="ECO:0000256" key="5">
    <source>
        <dbReference type="ARBA" id="ARBA00022692"/>
    </source>
</evidence>
<comment type="caution">
    <text evidence="17">The sequence shown here is derived from an EMBL/GenBank/DDBJ whole genome shotgun (WGS) entry which is preliminary data.</text>
</comment>
<feature type="domain" description="Transient receptor ion channel" evidence="16">
    <location>
        <begin position="185"/>
        <end position="247"/>
    </location>
</feature>
<dbReference type="FunFam" id="1.25.40.20:FF:000221">
    <property type="entry name" value="Transient receptor potential-gamma protein"/>
    <property type="match status" value="1"/>
</dbReference>
<protein>
    <recommendedName>
        <fullName evidence="16">Transient receptor ion channel domain-containing protein</fullName>
    </recommendedName>
</protein>
<dbReference type="GO" id="GO:0034703">
    <property type="term" value="C:cation channel complex"/>
    <property type="evidence" value="ECO:0007669"/>
    <property type="project" value="UniProtKB-ARBA"/>
</dbReference>
<evidence type="ECO:0000256" key="9">
    <source>
        <dbReference type="ARBA" id="ARBA00023065"/>
    </source>
</evidence>
<evidence type="ECO:0000313" key="18">
    <source>
        <dbReference type="Proteomes" id="UP001233999"/>
    </source>
</evidence>
<dbReference type="Proteomes" id="UP001233999">
    <property type="component" value="Unassembled WGS sequence"/>
</dbReference>
<keyword evidence="4" id="KW-0107">Calcium channel</keyword>
<keyword evidence="12" id="KW-0407">Ion channel</keyword>
<evidence type="ECO:0000259" key="16">
    <source>
        <dbReference type="SMART" id="SM01420"/>
    </source>
</evidence>
<keyword evidence="7" id="KW-1133">Transmembrane helix</keyword>
<evidence type="ECO:0000256" key="13">
    <source>
        <dbReference type="ARBA" id="ARBA00043946"/>
    </source>
</evidence>
<comment type="similarity">
    <text evidence="14">Belongs to the transient receptor (TC 1.A.4) family. STrpC subfamily.</text>
</comment>
<dbReference type="InterPro" id="IPR002110">
    <property type="entry name" value="Ankyrin_rpt"/>
</dbReference>
<keyword evidence="5" id="KW-0812">Transmembrane</keyword>
<evidence type="ECO:0000256" key="11">
    <source>
        <dbReference type="ARBA" id="ARBA00023273"/>
    </source>
</evidence>
<dbReference type="SUPFAM" id="SSF48403">
    <property type="entry name" value="Ankyrin repeat"/>
    <property type="match status" value="1"/>
</dbReference>
<keyword evidence="3" id="KW-0106">Calcium</keyword>
<dbReference type="PROSITE" id="PS50297">
    <property type="entry name" value="ANK_REP_REGION"/>
    <property type="match status" value="1"/>
</dbReference>
<proteinExistence type="inferred from homology"/>
<reference evidence="17" key="1">
    <citation type="journal article" date="2023" name="IScience">
        <title>Live-bearing cockroach genome reveals convergent evolutionary mechanisms linked to viviparity in insects and beyond.</title>
        <authorList>
            <person name="Fouks B."/>
            <person name="Harrison M.C."/>
            <person name="Mikhailova A.A."/>
            <person name="Marchal E."/>
            <person name="English S."/>
            <person name="Carruthers M."/>
            <person name="Jennings E.C."/>
            <person name="Chiamaka E.L."/>
            <person name="Frigard R.A."/>
            <person name="Pippel M."/>
            <person name="Attardo G.M."/>
            <person name="Benoit J.B."/>
            <person name="Bornberg-Bauer E."/>
            <person name="Tobe S.S."/>
        </authorList>
    </citation>
    <scope>NUCLEOTIDE SEQUENCE</scope>
    <source>
        <strain evidence="17">Stay&amp;Tobe</strain>
    </source>
</reference>
<dbReference type="Gene3D" id="1.25.40.20">
    <property type="entry name" value="Ankyrin repeat-containing domain"/>
    <property type="match status" value="1"/>
</dbReference>
<evidence type="ECO:0000256" key="4">
    <source>
        <dbReference type="ARBA" id="ARBA00022673"/>
    </source>
</evidence>
<dbReference type="InterPro" id="IPR013555">
    <property type="entry name" value="TRP_dom"/>
</dbReference>
<evidence type="ECO:0000256" key="15">
    <source>
        <dbReference type="PROSITE-ProRule" id="PRU00023"/>
    </source>
</evidence>
<gene>
    <name evidence="17" type="ORF">L9F63_013897</name>
</gene>
<dbReference type="Pfam" id="PF00023">
    <property type="entry name" value="Ank"/>
    <property type="match status" value="1"/>
</dbReference>
<dbReference type="Pfam" id="PF08344">
    <property type="entry name" value="TRP_2"/>
    <property type="match status" value="1"/>
</dbReference>
<evidence type="ECO:0000256" key="6">
    <source>
        <dbReference type="ARBA" id="ARBA00022737"/>
    </source>
</evidence>
<dbReference type="GO" id="GO:0015279">
    <property type="term" value="F:store-operated calcium channel activity"/>
    <property type="evidence" value="ECO:0007669"/>
    <property type="project" value="TreeGrafter"/>
</dbReference>
<dbReference type="InterPro" id="IPR036770">
    <property type="entry name" value="Ankyrin_rpt-contain_sf"/>
</dbReference>